<sequence>MRIITRFALSWFLPLFFAALVSFVTILELIDLFTNLVAYIDADLTTFQILHLQLLYLPKCVTYSLPIATLFAVAFSLGSLHASNELIALFGAGISLYRFVLPFVVCGLLFSGAYFFIEELLAIPSLTQKQELMAILMGRTSPTQVVNVTLVGEENRLVVHTRRYDDRSRTITRVLVYEKDEEGAFASRIEAERGTWDPEQREWVLQRVRRYIRDEEGNLKEESFEKLRTDLGEIQPEDFLQTRHSIDKMTLAEAGRWIQTLKRAGLPYREALTDYYKRISFAFTSFIVALLASSVAGRFKANALLLSLLLSLSIGVSYYVFQMVTTLFAKLGYLPPVVGAWLPVLVFFSGSILFFKYIART</sequence>
<evidence type="ECO:0000313" key="8">
    <source>
        <dbReference type="Proteomes" id="UP000007254"/>
    </source>
</evidence>
<dbReference type="STRING" id="869211.Spith_1140"/>
<accession>G0GE59</accession>
<dbReference type="GO" id="GO:0043190">
    <property type="term" value="C:ATP-binding cassette (ABC) transporter complex"/>
    <property type="evidence" value="ECO:0007669"/>
    <property type="project" value="TreeGrafter"/>
</dbReference>
<proteinExistence type="predicted"/>
<dbReference type="InterPro" id="IPR005495">
    <property type="entry name" value="LptG/LptF_permease"/>
</dbReference>
<evidence type="ECO:0000256" key="5">
    <source>
        <dbReference type="ARBA" id="ARBA00023136"/>
    </source>
</evidence>
<dbReference type="PANTHER" id="PTHR33529:SF6">
    <property type="entry name" value="YJGP_YJGQ FAMILY PERMEASE"/>
    <property type="match status" value="1"/>
</dbReference>
<comment type="subcellular location">
    <subcellularLocation>
        <location evidence="1">Cell membrane</location>
        <topology evidence="1">Multi-pass membrane protein</topology>
    </subcellularLocation>
</comment>
<dbReference type="OrthoDB" id="369108at2"/>
<feature type="transmembrane region" description="Helical" evidence="6">
    <location>
        <begin position="95"/>
        <end position="117"/>
    </location>
</feature>
<feature type="transmembrane region" description="Helical" evidence="6">
    <location>
        <begin position="275"/>
        <end position="296"/>
    </location>
</feature>
<dbReference type="EMBL" id="CP002903">
    <property type="protein sequence ID" value="AEJ61412.1"/>
    <property type="molecule type" value="Genomic_DNA"/>
</dbReference>
<dbReference type="PANTHER" id="PTHR33529">
    <property type="entry name" value="SLR0882 PROTEIN-RELATED"/>
    <property type="match status" value="1"/>
</dbReference>
<feature type="transmembrane region" description="Helical" evidence="6">
    <location>
        <begin position="303"/>
        <end position="321"/>
    </location>
</feature>
<evidence type="ECO:0000313" key="7">
    <source>
        <dbReference type="EMBL" id="AEJ61412.1"/>
    </source>
</evidence>
<reference evidence="7 8" key="1">
    <citation type="submission" date="2011-06" db="EMBL/GenBank/DDBJ databases">
        <title>The complete genome of Spirochaeta thermophila DSM 6578.</title>
        <authorList>
            <consortium name="US DOE Joint Genome Institute (JGI-PGF)"/>
            <person name="Lucas S."/>
            <person name="Lapidus A."/>
            <person name="Bruce D."/>
            <person name="Goodwin L."/>
            <person name="Pitluck S."/>
            <person name="Peters L."/>
            <person name="Kyrpides N."/>
            <person name="Mavromatis K."/>
            <person name="Ivanova N."/>
            <person name="Mikailova N."/>
            <person name="Pagani I."/>
            <person name="Chertkov O."/>
            <person name="Detter J.C."/>
            <person name="Tapia R."/>
            <person name="Han C."/>
            <person name="Land M."/>
            <person name="Hauser L."/>
            <person name="Markowitz V."/>
            <person name="Cheng J.-F."/>
            <person name="Hugenholtz P."/>
            <person name="Woyke T."/>
            <person name="Wu D."/>
            <person name="Spring S."/>
            <person name="Merkhoffer B."/>
            <person name="Schneider S."/>
            <person name="Klenk H.-P."/>
            <person name="Eisen J.A."/>
        </authorList>
    </citation>
    <scope>NUCLEOTIDE SEQUENCE [LARGE SCALE GENOMIC DNA]</scope>
    <source>
        <strain evidence="8">ATCC 700085 / DSM 6578 / Z-1203</strain>
    </source>
</reference>
<gene>
    <name evidence="7" type="ordered locus">Spith_1140</name>
</gene>
<evidence type="ECO:0000256" key="3">
    <source>
        <dbReference type="ARBA" id="ARBA00022692"/>
    </source>
</evidence>
<evidence type="ECO:0000256" key="2">
    <source>
        <dbReference type="ARBA" id="ARBA00022475"/>
    </source>
</evidence>
<evidence type="ECO:0000256" key="1">
    <source>
        <dbReference type="ARBA" id="ARBA00004651"/>
    </source>
</evidence>
<feature type="transmembrane region" description="Helical" evidence="6">
    <location>
        <begin position="7"/>
        <end position="27"/>
    </location>
</feature>
<keyword evidence="4 6" id="KW-1133">Transmembrane helix</keyword>
<dbReference type="Pfam" id="PF03739">
    <property type="entry name" value="LptF_LptG"/>
    <property type="match status" value="1"/>
</dbReference>
<dbReference type="HOGENOM" id="CLU_028799_3_2_12"/>
<dbReference type="KEGG" id="stq:Spith_1140"/>
<dbReference type="Proteomes" id="UP000007254">
    <property type="component" value="Chromosome"/>
</dbReference>
<name>G0GE59_WINT7</name>
<organism evidence="7 8">
    <name type="scientific">Winmispira thermophila (strain ATCC 700085 / DSM 6578 / Z-1203)</name>
    <name type="common">Spirochaeta thermophila</name>
    <dbReference type="NCBI Taxonomy" id="869211"/>
    <lineage>
        <taxon>Bacteria</taxon>
        <taxon>Pseudomonadati</taxon>
        <taxon>Spirochaetota</taxon>
        <taxon>Spirochaetia</taxon>
        <taxon>Winmispirales</taxon>
        <taxon>Winmispiraceae</taxon>
        <taxon>Winmispira</taxon>
    </lineage>
</organism>
<dbReference type="GO" id="GO:0015920">
    <property type="term" value="P:lipopolysaccharide transport"/>
    <property type="evidence" value="ECO:0007669"/>
    <property type="project" value="TreeGrafter"/>
</dbReference>
<keyword evidence="2" id="KW-1003">Cell membrane</keyword>
<evidence type="ECO:0000256" key="6">
    <source>
        <dbReference type="SAM" id="Phobius"/>
    </source>
</evidence>
<dbReference type="AlphaFoldDB" id="G0GE59"/>
<keyword evidence="3 6" id="KW-0812">Transmembrane</keyword>
<protein>
    <submittedName>
        <fullName evidence="7">Permease YjgP/YjgQ family protein</fullName>
    </submittedName>
</protein>
<evidence type="ECO:0000256" key="4">
    <source>
        <dbReference type="ARBA" id="ARBA00022989"/>
    </source>
</evidence>
<feature type="transmembrane region" description="Helical" evidence="6">
    <location>
        <begin position="333"/>
        <end position="355"/>
    </location>
</feature>
<keyword evidence="5 6" id="KW-0472">Membrane</keyword>
<feature type="transmembrane region" description="Helical" evidence="6">
    <location>
        <begin position="63"/>
        <end position="83"/>
    </location>
</feature>
<dbReference type="RefSeq" id="WP_014624757.1">
    <property type="nucleotide sequence ID" value="NC_017583.1"/>
</dbReference>
<keyword evidence="8" id="KW-1185">Reference proteome</keyword>